<organism evidence="1 2">
    <name type="scientific">Amborella trichopoda</name>
    <dbReference type="NCBI Taxonomy" id="13333"/>
    <lineage>
        <taxon>Eukaryota</taxon>
        <taxon>Viridiplantae</taxon>
        <taxon>Streptophyta</taxon>
        <taxon>Embryophyta</taxon>
        <taxon>Tracheophyta</taxon>
        <taxon>Spermatophyta</taxon>
        <taxon>Magnoliopsida</taxon>
        <taxon>Amborellales</taxon>
        <taxon>Amborellaceae</taxon>
        <taxon>Amborella</taxon>
    </lineage>
</organism>
<gene>
    <name evidence="1" type="ORF">AMTR_s00049p00138330</name>
</gene>
<evidence type="ECO:0000313" key="2">
    <source>
        <dbReference type="Proteomes" id="UP000017836"/>
    </source>
</evidence>
<proteinExistence type="predicted"/>
<dbReference type="Gramene" id="ERN13689">
    <property type="protein sequence ID" value="ERN13689"/>
    <property type="gene ID" value="AMTR_s00049p00138330"/>
</dbReference>
<dbReference type="EMBL" id="KI392567">
    <property type="protein sequence ID" value="ERN13689.1"/>
    <property type="molecule type" value="Genomic_DNA"/>
</dbReference>
<name>W1PZU2_AMBTC</name>
<evidence type="ECO:0000313" key="1">
    <source>
        <dbReference type="EMBL" id="ERN13689.1"/>
    </source>
</evidence>
<accession>W1PZU2</accession>
<protein>
    <submittedName>
        <fullName evidence="1">Uncharacterized protein</fullName>
    </submittedName>
</protein>
<dbReference type="Proteomes" id="UP000017836">
    <property type="component" value="Unassembled WGS sequence"/>
</dbReference>
<dbReference type="HOGENOM" id="CLU_2577055_0_0_1"/>
<reference evidence="2" key="1">
    <citation type="journal article" date="2013" name="Science">
        <title>The Amborella genome and the evolution of flowering plants.</title>
        <authorList>
            <consortium name="Amborella Genome Project"/>
        </authorList>
    </citation>
    <scope>NUCLEOTIDE SEQUENCE [LARGE SCALE GENOMIC DNA]</scope>
</reference>
<sequence>MVMKKRRKKQKVGSQILVLERCSFQKVRRPFKRLSKKKVTEDFLVMRSLPRRNLQQKKMKMLRRLQGEAIGMMFSLDLTSH</sequence>
<keyword evidence="2" id="KW-1185">Reference proteome</keyword>
<dbReference type="AlphaFoldDB" id="W1PZU2"/>